<feature type="compositionally biased region" description="Low complexity" evidence="1">
    <location>
        <begin position="51"/>
        <end position="92"/>
    </location>
</feature>
<dbReference type="Proteomes" id="UP001497516">
    <property type="component" value="Chromosome 6"/>
</dbReference>
<dbReference type="PANTHER" id="PTHR35725">
    <property type="entry name" value="CLASSICAL ARABINOGALACTAN PROTEIN 26"/>
    <property type="match status" value="1"/>
</dbReference>
<keyword evidence="4" id="KW-1185">Reference proteome</keyword>
<feature type="chain" id="PRO_5043685175" description="Classical arabinogalactan protein 25" evidence="2">
    <location>
        <begin position="29"/>
        <end position="147"/>
    </location>
</feature>
<sequence length="147" mass="15080">MASSSSFSFLSLLMISATIFFFPSPTTSSPQPSTIIPASPSFPEDSPPLSPFEELSPEIAPLLPSPGGELPSPSVASIPTIPSNPSTPNPDEYAAAQVPAAAFGPSSFPPFGSLPVSSAFSKESPLAVSLLCSAILSVQLLLKTWSS</sequence>
<evidence type="ECO:0008006" key="5">
    <source>
        <dbReference type="Google" id="ProtNLM"/>
    </source>
</evidence>
<feature type="compositionally biased region" description="Low complexity" evidence="1">
    <location>
        <begin position="25"/>
        <end position="44"/>
    </location>
</feature>
<protein>
    <recommendedName>
        <fullName evidence="5">Classical arabinogalactan protein 25</fullName>
    </recommendedName>
</protein>
<evidence type="ECO:0000313" key="3">
    <source>
        <dbReference type="EMBL" id="CAL1397107.1"/>
    </source>
</evidence>
<feature type="signal peptide" evidence="2">
    <location>
        <begin position="1"/>
        <end position="28"/>
    </location>
</feature>
<evidence type="ECO:0000313" key="4">
    <source>
        <dbReference type="Proteomes" id="UP001497516"/>
    </source>
</evidence>
<organism evidence="3 4">
    <name type="scientific">Linum trigynum</name>
    <dbReference type="NCBI Taxonomy" id="586398"/>
    <lineage>
        <taxon>Eukaryota</taxon>
        <taxon>Viridiplantae</taxon>
        <taxon>Streptophyta</taxon>
        <taxon>Embryophyta</taxon>
        <taxon>Tracheophyta</taxon>
        <taxon>Spermatophyta</taxon>
        <taxon>Magnoliopsida</taxon>
        <taxon>eudicotyledons</taxon>
        <taxon>Gunneridae</taxon>
        <taxon>Pentapetalae</taxon>
        <taxon>rosids</taxon>
        <taxon>fabids</taxon>
        <taxon>Malpighiales</taxon>
        <taxon>Linaceae</taxon>
        <taxon>Linum</taxon>
    </lineage>
</organism>
<accession>A0AAV2FGG0</accession>
<feature type="region of interest" description="Disordered" evidence="1">
    <location>
        <begin position="25"/>
        <end position="92"/>
    </location>
</feature>
<reference evidence="3 4" key="1">
    <citation type="submission" date="2024-04" db="EMBL/GenBank/DDBJ databases">
        <authorList>
            <person name="Fracassetti M."/>
        </authorList>
    </citation>
    <scope>NUCLEOTIDE SEQUENCE [LARGE SCALE GENOMIC DNA]</scope>
</reference>
<evidence type="ECO:0000256" key="1">
    <source>
        <dbReference type="SAM" id="MobiDB-lite"/>
    </source>
</evidence>
<name>A0AAV2FGG0_9ROSI</name>
<dbReference type="PANTHER" id="PTHR35725:SF3">
    <property type="entry name" value="CLASSICAL ARABINOGALACTAN PROTEIN 25"/>
    <property type="match status" value="1"/>
</dbReference>
<dbReference type="EMBL" id="OZ034819">
    <property type="protein sequence ID" value="CAL1397107.1"/>
    <property type="molecule type" value="Genomic_DNA"/>
</dbReference>
<evidence type="ECO:0000256" key="2">
    <source>
        <dbReference type="SAM" id="SignalP"/>
    </source>
</evidence>
<keyword evidence="2" id="KW-0732">Signal</keyword>
<proteinExistence type="predicted"/>
<dbReference type="InterPro" id="IPR039346">
    <property type="entry name" value="AGP25/26"/>
</dbReference>
<dbReference type="AlphaFoldDB" id="A0AAV2FGG0"/>
<gene>
    <name evidence="3" type="ORF">LTRI10_LOCUS37432</name>
</gene>